<sequence>MVAMSTSHSVFPPYMERLLLSLIRSQPTPDTADMAGRPGDTLLPVPPSLDAASLLRVCIDSHRCRGDGPTRYSTPMSIHIQILDRLRAYRLVRGDNNTYIAPLVVCVCSALSGKTSAAGALFALREETLQDSLLYSYISFRPTKDGVSQKMRYMDGQQPYIEYGQEIRYKLMYEEERDCLGGTPPRDTVEDRRRTVIFNLIVHRCVILLLGTLLRLGVDAIARLLDNTCYHSDRSGDGTRWIVQKMAEEALKQRQKEREVERKGVSSTEGTAQGGGQGEIERERTHVVIVDEADALLRDDPRGYLYGLFTHAARYVERLGIPLMVVLMGRDVSLLKVKTEMHTGGYTCNGTPSYRNVVSMPKCRGYSRCRTLHTDTLPPIQVGVGALSQGAEVTRISCEQDKCNIAQMQLALQALSSPVSDSCERQVGVEDTGVAVPPTLPPGVGVPPIIGPMPHMDTGTDPTLPPGVSVPPMDWVPRAAWSDNSLCTLVKNSMSNSLSTLVGGDTSPSEASLAHTAYLDYITKVVTEHFAAFTGEDGTYSLVEAAKLHMAPDVMDLHISPRVYHLVTQGFMELVPQVPQLRESGTPRDRQRGYTADNMAYCVRTPCDAFLNYAIVKTVESAASGCLVESGESGESPCFDIVTTPFHADLFQSRMVPSLIVENMALLMILAGMCDTPRAIVPIVPTVPIVPVPPCTPYEAMPLEAYLLRLAHLATCSWIGPDLASPTYQGYVCPMAVVRLPPTDDPKEAEDASELTRKLELAYTARTLMLYTSTRNPPEEGLFAVVVPRMQTTGVGAAAQRERVPDIPDVGEPVPKRAAAQSGVLLPARVIFRHYKADSPLFSDEYSLDTGHGASYDGDACSILMVSTSGLVSDQEGKDHNTSADAWLRHRIEGLVERMHERGQGSRVGRLAVFVFDASSEYISYDHRDARSIQTLLDSRWLH</sequence>
<gene>
    <name evidence="2" type="ORF">KIPB_000114</name>
</gene>
<evidence type="ECO:0000313" key="3">
    <source>
        <dbReference type="Proteomes" id="UP000265618"/>
    </source>
</evidence>
<feature type="region of interest" description="Disordered" evidence="1">
    <location>
        <begin position="253"/>
        <end position="279"/>
    </location>
</feature>
<comment type="caution">
    <text evidence="2">The sequence shown here is derived from an EMBL/GenBank/DDBJ whole genome shotgun (WGS) entry which is preliminary data.</text>
</comment>
<proteinExistence type="predicted"/>
<name>A0A9K3GEP3_9EUKA</name>
<evidence type="ECO:0000256" key="1">
    <source>
        <dbReference type="SAM" id="MobiDB-lite"/>
    </source>
</evidence>
<accession>A0A9K3GEP3</accession>
<keyword evidence="3" id="KW-1185">Reference proteome</keyword>
<protein>
    <submittedName>
        <fullName evidence="2">Uncharacterized protein</fullName>
    </submittedName>
</protein>
<dbReference type="AlphaFoldDB" id="A0A9K3GEP3"/>
<reference evidence="2 3" key="1">
    <citation type="journal article" date="2018" name="PLoS ONE">
        <title>The draft genome of Kipferlia bialata reveals reductive genome evolution in fornicate parasites.</title>
        <authorList>
            <person name="Tanifuji G."/>
            <person name="Takabayashi S."/>
            <person name="Kume K."/>
            <person name="Takagi M."/>
            <person name="Nakayama T."/>
            <person name="Kamikawa R."/>
            <person name="Inagaki Y."/>
            <person name="Hashimoto T."/>
        </authorList>
    </citation>
    <scope>NUCLEOTIDE SEQUENCE [LARGE SCALE GENOMIC DNA]</scope>
    <source>
        <strain evidence="2">NY0173</strain>
    </source>
</reference>
<dbReference type="EMBL" id="BDIP01000010">
    <property type="protein sequence ID" value="GIQ79466.1"/>
    <property type="molecule type" value="Genomic_DNA"/>
</dbReference>
<dbReference type="Proteomes" id="UP000265618">
    <property type="component" value="Unassembled WGS sequence"/>
</dbReference>
<organism evidence="2 3">
    <name type="scientific">Kipferlia bialata</name>
    <dbReference type="NCBI Taxonomy" id="797122"/>
    <lineage>
        <taxon>Eukaryota</taxon>
        <taxon>Metamonada</taxon>
        <taxon>Carpediemonas-like organisms</taxon>
        <taxon>Kipferlia</taxon>
    </lineage>
</organism>
<feature type="compositionally biased region" description="Basic and acidic residues" evidence="1">
    <location>
        <begin position="253"/>
        <end position="264"/>
    </location>
</feature>
<evidence type="ECO:0000313" key="2">
    <source>
        <dbReference type="EMBL" id="GIQ79466.1"/>
    </source>
</evidence>